<feature type="region of interest" description="Disordered" evidence="2">
    <location>
        <begin position="1"/>
        <end position="31"/>
    </location>
</feature>
<keyword evidence="1" id="KW-0862">Zinc</keyword>
<dbReference type="PANTHER" id="PTHR46869">
    <property type="entry name" value="C2H2-LIKE ZINC FINGER PROTEIN"/>
    <property type="match status" value="1"/>
</dbReference>
<evidence type="ECO:0000256" key="1">
    <source>
        <dbReference type="PROSITE-ProRule" id="PRU00042"/>
    </source>
</evidence>
<feature type="compositionally biased region" description="Basic and acidic residues" evidence="2">
    <location>
        <begin position="12"/>
        <end position="21"/>
    </location>
</feature>
<sequence length="523" mass="58148">MRSHLTINSTETEEKLGRIKDSSFNNGRNQTNAEMGLEAGIYTGYGLRENPKKTRRLADSSEETSLYEKLCKECGKKFLSWKALFGHMKCHSEKEKGCNSLEDQDSWISANHKLVMDSQSDNESDNPSRRRRSERRTRYMATATSSSFSLANGNSSSVSDIEQEQEEVAMCLMMLSRDVGHWGGLNSAAESSDNNSVYLEALESFQTNRISKIDGKTYVCNGSDTVKVKKFSDKDSEDLKGRRSEFCAPGNSRSRSRKNKTLASTDGFFKNDHFGFEDSEVELGKNFSKETALSQAQLASIKCNSSKRKFLDSYDPELRSESLKTLTTNSMDSEICKNSSKRSKFECTTCNRTFHSYQALGGHRASHKKIKGCFASKIESSENSIETVQHSPDPTADSKLIKFCKNENPIDQEIPAGYGEKRQKATGSKKSNKGHECPICFKVFPSGQALGGHKRSHLVGGSEARNNATIVIQKAAPETRDFLDLNLPAPVEEESNNGRVGFAPWWVGSTTHKHDALVGLISN</sequence>
<feature type="domain" description="C2H2-type" evidence="3">
    <location>
        <begin position="345"/>
        <end position="372"/>
    </location>
</feature>
<dbReference type="EMBL" id="CM017328">
    <property type="protein sequence ID" value="KAE8124413.1"/>
    <property type="molecule type" value="Genomic_DNA"/>
</dbReference>
<proteinExistence type="predicted"/>
<keyword evidence="1" id="KW-0863">Zinc-finger</keyword>
<gene>
    <name evidence="4" type="ORF">FH972_019302</name>
</gene>
<reference evidence="4 5" key="1">
    <citation type="submission" date="2019-06" db="EMBL/GenBank/DDBJ databases">
        <title>A chromosomal-level reference genome of Carpinus fangiana (Coryloideae, Betulaceae).</title>
        <authorList>
            <person name="Yang X."/>
            <person name="Wang Z."/>
            <person name="Zhang L."/>
            <person name="Hao G."/>
            <person name="Liu J."/>
            <person name="Yang Y."/>
        </authorList>
    </citation>
    <scope>NUCLEOTIDE SEQUENCE [LARGE SCALE GENOMIC DNA]</scope>
    <source>
        <strain evidence="4">Cfa_2016G</strain>
        <tissue evidence="4">Leaf</tissue>
    </source>
</reference>
<feature type="compositionally biased region" description="Polar residues" evidence="2">
    <location>
        <begin position="22"/>
        <end position="31"/>
    </location>
</feature>
<evidence type="ECO:0000313" key="5">
    <source>
        <dbReference type="Proteomes" id="UP000327013"/>
    </source>
</evidence>
<dbReference type="PROSITE" id="PS00028">
    <property type="entry name" value="ZINC_FINGER_C2H2_1"/>
    <property type="match status" value="3"/>
</dbReference>
<dbReference type="SUPFAM" id="SSF57667">
    <property type="entry name" value="beta-beta-alpha zinc fingers"/>
    <property type="match status" value="1"/>
</dbReference>
<feature type="domain" description="C2H2-type" evidence="3">
    <location>
        <begin position="69"/>
        <end position="96"/>
    </location>
</feature>
<dbReference type="PROSITE" id="PS50157">
    <property type="entry name" value="ZINC_FINGER_C2H2_2"/>
    <property type="match status" value="3"/>
</dbReference>
<dbReference type="SMART" id="SM00355">
    <property type="entry name" value="ZnF_C2H2"/>
    <property type="match status" value="3"/>
</dbReference>
<feature type="domain" description="C2H2-type" evidence="3">
    <location>
        <begin position="435"/>
        <end position="457"/>
    </location>
</feature>
<dbReference type="InterPro" id="IPR036236">
    <property type="entry name" value="Znf_C2H2_sf"/>
</dbReference>
<dbReference type="Gene3D" id="3.30.160.60">
    <property type="entry name" value="Classic Zinc Finger"/>
    <property type="match status" value="1"/>
</dbReference>
<dbReference type="OrthoDB" id="9451254at2759"/>
<evidence type="ECO:0000313" key="4">
    <source>
        <dbReference type="EMBL" id="KAE8124413.1"/>
    </source>
</evidence>
<protein>
    <recommendedName>
        <fullName evidence="3">C2H2-type domain-containing protein</fullName>
    </recommendedName>
</protein>
<keyword evidence="5" id="KW-1185">Reference proteome</keyword>
<evidence type="ECO:0000256" key="2">
    <source>
        <dbReference type="SAM" id="MobiDB-lite"/>
    </source>
</evidence>
<evidence type="ECO:0000259" key="3">
    <source>
        <dbReference type="PROSITE" id="PS50157"/>
    </source>
</evidence>
<organism evidence="4 5">
    <name type="scientific">Carpinus fangiana</name>
    <dbReference type="NCBI Taxonomy" id="176857"/>
    <lineage>
        <taxon>Eukaryota</taxon>
        <taxon>Viridiplantae</taxon>
        <taxon>Streptophyta</taxon>
        <taxon>Embryophyta</taxon>
        <taxon>Tracheophyta</taxon>
        <taxon>Spermatophyta</taxon>
        <taxon>Magnoliopsida</taxon>
        <taxon>eudicotyledons</taxon>
        <taxon>Gunneridae</taxon>
        <taxon>Pentapetalae</taxon>
        <taxon>rosids</taxon>
        <taxon>fabids</taxon>
        <taxon>Fagales</taxon>
        <taxon>Betulaceae</taxon>
        <taxon>Carpinus</taxon>
    </lineage>
</organism>
<dbReference type="InterPro" id="IPR013087">
    <property type="entry name" value="Znf_C2H2_type"/>
</dbReference>
<dbReference type="GO" id="GO:0008270">
    <property type="term" value="F:zinc ion binding"/>
    <property type="evidence" value="ECO:0007669"/>
    <property type="project" value="UniProtKB-KW"/>
</dbReference>
<name>A0A5N6RT92_9ROSI</name>
<dbReference type="Proteomes" id="UP000327013">
    <property type="component" value="Chromosome 8"/>
</dbReference>
<accession>A0A5N6RT92</accession>
<dbReference type="AlphaFoldDB" id="A0A5N6RT92"/>
<feature type="compositionally biased region" description="Polar residues" evidence="2">
    <location>
        <begin position="1"/>
        <end position="10"/>
    </location>
</feature>
<keyword evidence="1" id="KW-0479">Metal-binding</keyword>
<dbReference type="Pfam" id="PF13912">
    <property type="entry name" value="zf-C2H2_6"/>
    <property type="match status" value="3"/>
</dbReference>
<feature type="region of interest" description="Disordered" evidence="2">
    <location>
        <begin position="114"/>
        <end position="138"/>
    </location>
</feature>
<dbReference type="PANTHER" id="PTHR46869:SF6">
    <property type="entry name" value="C2H2-TYPE DOMAIN-CONTAINING PROTEIN"/>
    <property type="match status" value="1"/>
</dbReference>